<protein>
    <submittedName>
        <fullName evidence="1">Uncharacterized protein</fullName>
    </submittedName>
</protein>
<organism evidence="1 2">
    <name type="scientific">Rotaria socialis</name>
    <dbReference type="NCBI Taxonomy" id="392032"/>
    <lineage>
        <taxon>Eukaryota</taxon>
        <taxon>Metazoa</taxon>
        <taxon>Spiralia</taxon>
        <taxon>Gnathifera</taxon>
        <taxon>Rotifera</taxon>
        <taxon>Eurotatoria</taxon>
        <taxon>Bdelloidea</taxon>
        <taxon>Philodinida</taxon>
        <taxon>Philodinidae</taxon>
        <taxon>Rotaria</taxon>
    </lineage>
</organism>
<reference evidence="1" key="1">
    <citation type="submission" date="2021-02" db="EMBL/GenBank/DDBJ databases">
        <authorList>
            <person name="Nowell W R."/>
        </authorList>
    </citation>
    <scope>NUCLEOTIDE SEQUENCE</scope>
</reference>
<dbReference type="EMBL" id="CAJOBS010000006">
    <property type="protein sequence ID" value="CAF4463170.1"/>
    <property type="molecule type" value="Genomic_DNA"/>
</dbReference>
<evidence type="ECO:0000313" key="1">
    <source>
        <dbReference type="EMBL" id="CAF4463170.1"/>
    </source>
</evidence>
<sequence length="288" mass="34128">MSPLQSAYFLVHHLQAHGLYDMEDNEPIGIFIRKCALDLILMLRLYEIELGNTLTGEIIAQIFIKFKNRFRKFIRLHKIIFNDMIQYKNNDFIYIINMNHDFHVEYFKNIIIKSKRFLSLLSLTCSDKCHMNIDEDSLIEQLDMIENKLNVYNIKLPIYDLSALNYIVYQNKAALIEPVRMFYVFLTSYSNDFSCGTPHRIESLEGGYLFEKEIFGTIKYNFWYDDNCCQLMFDENTWLLSTNNCLFTNDILTKLDNMSKANRKFLRNIPDIQYSGIEYGVNTQPAYE</sequence>
<accession>A0A820T5I1</accession>
<gene>
    <name evidence="1" type="ORF">TOA249_LOCUS302</name>
</gene>
<evidence type="ECO:0000313" key="2">
    <source>
        <dbReference type="Proteomes" id="UP000663838"/>
    </source>
</evidence>
<proteinExistence type="predicted"/>
<dbReference type="Proteomes" id="UP000663838">
    <property type="component" value="Unassembled WGS sequence"/>
</dbReference>
<dbReference type="AlphaFoldDB" id="A0A820T5I1"/>
<name>A0A820T5I1_9BILA</name>
<comment type="caution">
    <text evidence="1">The sequence shown here is derived from an EMBL/GenBank/DDBJ whole genome shotgun (WGS) entry which is preliminary data.</text>
</comment>